<proteinExistence type="predicted"/>
<gene>
    <name evidence="2" type="ORF">GGP61_002386</name>
</gene>
<dbReference type="AlphaFoldDB" id="A0A9X2Q7A6"/>
<evidence type="ECO:0008006" key="4">
    <source>
        <dbReference type="Google" id="ProtNLM"/>
    </source>
</evidence>
<dbReference type="EMBL" id="JANUAE010000008">
    <property type="protein sequence ID" value="MCS3710766.1"/>
    <property type="molecule type" value="Genomic_DNA"/>
</dbReference>
<reference evidence="2" key="1">
    <citation type="submission" date="2022-08" db="EMBL/GenBank/DDBJ databases">
        <title>Genomic Encyclopedia of Type Strains, Phase V (KMG-V): Genome sequencing to study the core and pangenomes of soil and plant-associated prokaryotes.</title>
        <authorList>
            <person name="Whitman W."/>
        </authorList>
    </citation>
    <scope>NUCLEOTIDE SEQUENCE</scope>
    <source>
        <strain evidence="2">SP3049</strain>
    </source>
</reference>
<dbReference type="InterPro" id="IPR007485">
    <property type="entry name" value="LPS_assembly_LptE"/>
</dbReference>
<evidence type="ECO:0000256" key="1">
    <source>
        <dbReference type="SAM" id="Phobius"/>
    </source>
</evidence>
<feature type="transmembrane region" description="Helical" evidence="1">
    <location>
        <begin position="20"/>
        <end position="42"/>
    </location>
</feature>
<dbReference type="Proteomes" id="UP001155057">
    <property type="component" value="Unassembled WGS sequence"/>
</dbReference>
<sequence>MPTNPPPFPLTPRTSNRLRSWIVAGLLVAFAASLPGCTVYSFSGASIPSNLETISVPIAQNNTSSPVNRLGADLTDLLTDRFVDRTRLSLTTDDAGADALLRARIQRYTNEPTGVSGDERATTNQVTIRVQVRYVDQTKGEDLLNQTFSGAANYNPVEAGLDGERQAAQSALENVADDIFSTATSNW</sequence>
<dbReference type="GO" id="GO:0043165">
    <property type="term" value="P:Gram-negative-bacterium-type cell outer membrane assembly"/>
    <property type="evidence" value="ECO:0007669"/>
    <property type="project" value="InterPro"/>
</dbReference>
<accession>A0A9X2Q7A6</accession>
<organism evidence="2 3">
    <name type="scientific">Salinibacter ruber</name>
    <dbReference type="NCBI Taxonomy" id="146919"/>
    <lineage>
        <taxon>Bacteria</taxon>
        <taxon>Pseudomonadati</taxon>
        <taxon>Rhodothermota</taxon>
        <taxon>Rhodothermia</taxon>
        <taxon>Rhodothermales</taxon>
        <taxon>Salinibacteraceae</taxon>
        <taxon>Salinibacter</taxon>
    </lineage>
</organism>
<name>A0A9X2Q7A6_9BACT</name>
<dbReference type="Gene3D" id="3.30.160.150">
    <property type="entry name" value="Lipoprotein like domain"/>
    <property type="match status" value="1"/>
</dbReference>
<protein>
    <recommendedName>
        <fullName evidence="4">Lipoprotein</fullName>
    </recommendedName>
</protein>
<evidence type="ECO:0000313" key="3">
    <source>
        <dbReference type="Proteomes" id="UP001155057"/>
    </source>
</evidence>
<keyword evidence="1" id="KW-1133">Transmembrane helix</keyword>
<keyword evidence="1" id="KW-0472">Membrane</keyword>
<dbReference type="RefSeq" id="WP_164923686.1">
    <property type="nucleotide sequence ID" value="NZ_CALTRY010000040.1"/>
</dbReference>
<dbReference type="Pfam" id="PF04390">
    <property type="entry name" value="LptE"/>
    <property type="match status" value="1"/>
</dbReference>
<evidence type="ECO:0000313" key="2">
    <source>
        <dbReference type="EMBL" id="MCS3710766.1"/>
    </source>
</evidence>
<keyword evidence="1" id="KW-0812">Transmembrane</keyword>
<dbReference type="GO" id="GO:0019867">
    <property type="term" value="C:outer membrane"/>
    <property type="evidence" value="ECO:0007669"/>
    <property type="project" value="InterPro"/>
</dbReference>
<comment type="caution">
    <text evidence="2">The sequence shown here is derived from an EMBL/GenBank/DDBJ whole genome shotgun (WGS) entry which is preliminary data.</text>
</comment>